<keyword evidence="4" id="KW-1185">Reference proteome</keyword>
<accession>A0A673Y8M3</accession>
<dbReference type="PRINTS" id="PR00178">
    <property type="entry name" value="FATTYACIDBP"/>
</dbReference>
<dbReference type="PANTHER" id="PTHR11955">
    <property type="entry name" value="FATTY ACID BINDING PROTEIN"/>
    <property type="match status" value="1"/>
</dbReference>
<dbReference type="SUPFAM" id="SSF50814">
    <property type="entry name" value="Lipocalins"/>
    <property type="match status" value="1"/>
</dbReference>
<dbReference type="InterPro" id="IPR000566">
    <property type="entry name" value="Lipocln_cytosolic_FA-bd_dom"/>
</dbReference>
<reference evidence="3" key="1">
    <citation type="submission" date="2025-08" db="UniProtKB">
        <authorList>
            <consortium name="Ensembl"/>
        </authorList>
    </citation>
    <scope>IDENTIFICATION</scope>
</reference>
<dbReference type="GO" id="GO:0008289">
    <property type="term" value="F:lipid binding"/>
    <property type="evidence" value="ECO:0007669"/>
    <property type="project" value="InterPro"/>
</dbReference>
<dbReference type="GeneTree" id="ENSGT00940000164547"/>
<protein>
    <submittedName>
        <fullName evidence="3">Fatty acid binding protein 4a</fullName>
    </submittedName>
</protein>
<dbReference type="InterPro" id="IPR031259">
    <property type="entry name" value="ILBP"/>
</dbReference>
<reference evidence="3" key="2">
    <citation type="submission" date="2025-09" db="UniProtKB">
        <authorList>
            <consortium name="Ensembl"/>
        </authorList>
    </citation>
    <scope>IDENTIFICATION</scope>
</reference>
<dbReference type="AlphaFoldDB" id="A0A673Y8M3"/>
<name>A0A673Y8M3_SALTR</name>
<dbReference type="Proteomes" id="UP000472277">
    <property type="component" value="Chromosome 2"/>
</dbReference>
<dbReference type="Gene3D" id="2.40.128.20">
    <property type="match status" value="1"/>
</dbReference>
<organism evidence="3 4">
    <name type="scientific">Salmo trutta</name>
    <name type="common">Brown trout</name>
    <dbReference type="NCBI Taxonomy" id="8032"/>
    <lineage>
        <taxon>Eukaryota</taxon>
        <taxon>Metazoa</taxon>
        <taxon>Chordata</taxon>
        <taxon>Craniata</taxon>
        <taxon>Vertebrata</taxon>
        <taxon>Euteleostomi</taxon>
        <taxon>Actinopterygii</taxon>
        <taxon>Neopterygii</taxon>
        <taxon>Teleostei</taxon>
        <taxon>Protacanthopterygii</taxon>
        <taxon>Salmoniformes</taxon>
        <taxon>Salmonidae</taxon>
        <taxon>Salmoninae</taxon>
        <taxon>Salmo</taxon>
    </lineage>
</organism>
<dbReference type="InterPro" id="IPR000463">
    <property type="entry name" value="Fatty_acid-bd"/>
</dbReference>
<dbReference type="InterPro" id="IPR012674">
    <property type="entry name" value="Calycin"/>
</dbReference>
<evidence type="ECO:0000313" key="3">
    <source>
        <dbReference type="Ensembl" id="ENSSTUP00000030825.1"/>
    </source>
</evidence>
<evidence type="ECO:0000259" key="2">
    <source>
        <dbReference type="Pfam" id="PF00061"/>
    </source>
</evidence>
<dbReference type="Pfam" id="PF00061">
    <property type="entry name" value="Lipocalin"/>
    <property type="match status" value="1"/>
</dbReference>
<comment type="similarity">
    <text evidence="1">Belongs to the calycin superfamily. Fatty-acid binding protein (FABP) family.</text>
</comment>
<dbReference type="Ensembl" id="ENSSTUT00000032236.1">
    <property type="protein sequence ID" value="ENSSTUP00000030825.1"/>
    <property type="gene ID" value="ENSSTUG00000013290.1"/>
</dbReference>
<proteinExistence type="inferred from homology"/>
<evidence type="ECO:0000256" key="1">
    <source>
        <dbReference type="ARBA" id="ARBA00008390"/>
    </source>
</evidence>
<dbReference type="InParanoid" id="A0A673Y8M3"/>
<sequence>MVDKFVGTWKLISSENFDFEYFVLHCAGVGFMTRQVGNHIKPSLIINMDDQGLIFVKSQSTFKTIEMKFKLNDTFEETTADYTV</sequence>
<evidence type="ECO:0000313" key="4">
    <source>
        <dbReference type="Proteomes" id="UP000472277"/>
    </source>
</evidence>
<feature type="domain" description="Lipocalin/cytosolic fatty-acid binding" evidence="2">
    <location>
        <begin position="6"/>
        <end position="81"/>
    </location>
</feature>